<proteinExistence type="predicted"/>
<dbReference type="EMBL" id="CM037157">
    <property type="protein sequence ID" value="KAH7850549.1"/>
    <property type="molecule type" value="Genomic_DNA"/>
</dbReference>
<evidence type="ECO:0000313" key="1">
    <source>
        <dbReference type="EMBL" id="KAH7850549.1"/>
    </source>
</evidence>
<evidence type="ECO:0000313" key="2">
    <source>
        <dbReference type="Proteomes" id="UP000828048"/>
    </source>
</evidence>
<dbReference type="Proteomes" id="UP000828048">
    <property type="component" value="Chromosome 7"/>
</dbReference>
<sequence>MSSPSNYSSFSSYGVWLRIFFVFFGSLYICEVVLKGTVNAAAAAATSGLNVGNISKVEDASNFRIYYGQSFKVIKNSLDGKSYLLTQTSCRTVASCRIGLRAVFGFVPYWASCRWLRAVLGFVPLASCRIDFVSNCGFVPYWASCHVVVAERWKLLQNGVSVIPLVGVVERVALLRVELWLRAVLGFVPYLASCRIGLRAVGFVPYWASCRWLRAV</sequence>
<accession>A0ACB7YC53</accession>
<organism evidence="1 2">
    <name type="scientific">Vaccinium darrowii</name>
    <dbReference type="NCBI Taxonomy" id="229202"/>
    <lineage>
        <taxon>Eukaryota</taxon>
        <taxon>Viridiplantae</taxon>
        <taxon>Streptophyta</taxon>
        <taxon>Embryophyta</taxon>
        <taxon>Tracheophyta</taxon>
        <taxon>Spermatophyta</taxon>
        <taxon>Magnoliopsida</taxon>
        <taxon>eudicotyledons</taxon>
        <taxon>Gunneridae</taxon>
        <taxon>Pentapetalae</taxon>
        <taxon>asterids</taxon>
        <taxon>Ericales</taxon>
        <taxon>Ericaceae</taxon>
        <taxon>Vaccinioideae</taxon>
        <taxon>Vaccinieae</taxon>
        <taxon>Vaccinium</taxon>
    </lineage>
</organism>
<gene>
    <name evidence="1" type="ORF">Vadar_034746</name>
</gene>
<name>A0ACB7YC53_9ERIC</name>
<comment type="caution">
    <text evidence="1">The sequence shown here is derived from an EMBL/GenBank/DDBJ whole genome shotgun (WGS) entry which is preliminary data.</text>
</comment>
<keyword evidence="2" id="KW-1185">Reference proteome</keyword>
<protein>
    <submittedName>
        <fullName evidence="1">Uncharacterized protein</fullName>
    </submittedName>
</protein>
<reference evidence="1 2" key="1">
    <citation type="journal article" date="2021" name="Hortic Res">
        <title>High-quality reference genome and annotation aids understanding of berry development for evergreen blueberry (Vaccinium darrowii).</title>
        <authorList>
            <person name="Yu J."/>
            <person name="Hulse-Kemp A.M."/>
            <person name="Babiker E."/>
            <person name="Staton M."/>
        </authorList>
    </citation>
    <scope>NUCLEOTIDE SEQUENCE [LARGE SCALE GENOMIC DNA]</scope>
    <source>
        <strain evidence="2">cv. NJ 8807/NJ 8810</strain>
        <tissue evidence="1">Young leaf</tissue>
    </source>
</reference>